<dbReference type="PANTHER" id="PTHR48098:SF6">
    <property type="entry name" value="FERRI-BACILLIBACTIN ESTERASE BESA"/>
    <property type="match status" value="1"/>
</dbReference>
<feature type="chain" id="PRO_5037258927" description="Alpha/beta hydrolase" evidence="1">
    <location>
        <begin position="26"/>
        <end position="500"/>
    </location>
</feature>
<dbReference type="InterPro" id="IPR029058">
    <property type="entry name" value="AB_hydrolase_fold"/>
</dbReference>
<reference evidence="2" key="2">
    <citation type="journal article" date="2021" name="Microbiome">
        <title>Successional dynamics and alternative stable states in a saline activated sludge microbial community over 9 years.</title>
        <authorList>
            <person name="Wang Y."/>
            <person name="Ye J."/>
            <person name="Ju F."/>
            <person name="Liu L."/>
            <person name="Boyd J.A."/>
            <person name="Deng Y."/>
            <person name="Parks D.H."/>
            <person name="Jiang X."/>
            <person name="Yin X."/>
            <person name="Woodcroft B.J."/>
            <person name="Tyson G.W."/>
            <person name="Hugenholtz P."/>
            <person name="Polz M.F."/>
            <person name="Zhang T."/>
        </authorList>
    </citation>
    <scope>NUCLEOTIDE SEQUENCE</scope>
    <source>
        <strain evidence="2">HKST-UBA01</strain>
    </source>
</reference>
<dbReference type="InterPro" id="IPR000801">
    <property type="entry name" value="Esterase-like"/>
</dbReference>
<dbReference type="Proteomes" id="UP000697710">
    <property type="component" value="Unassembled WGS sequence"/>
</dbReference>
<protein>
    <recommendedName>
        <fullName evidence="4">Alpha/beta hydrolase</fullName>
    </recommendedName>
</protein>
<comment type="caution">
    <text evidence="2">The sequence shown here is derived from an EMBL/GenBank/DDBJ whole genome shotgun (WGS) entry which is preliminary data.</text>
</comment>
<sequence>MMRPRGRVAVVFVACCFVLAGSVAAAPELRENPARSVDDPLGGGGRAFIIDSKILGESREVLLGLPASFDSGSPTCRYPVLLTFDGDSDFSPVLVTARYLAEAGQIPEAIVVGVSNPDRIHDLTPPGLSVSGSSLAEGGDRMLDFLERELLPSLGAQFRAGVPHVLIGHSSAAVLATYAAATRAATFPFTVALDAPTHLQNGWLSERLIEAAQKSSRAGAGSFGVRHVSIESRFGWSQDAWSRLVAAAPDSWILERRSLDHESHQSMVFLGAYLGLRSVFADYSVLSAPASPTSATIEHYQTLASAYGAEPIPPRVLLVRAVDDLIIEGERELAGRTLASLEGSYGKSPATEAVAARLEAARSRPPLTETVRDLVATPKPSPREMAAFLGVWEGQIQTDGGAPPSRLRVRFFEKDGSMAGEVISWPAPGVEDIQPVTYLRLADGGLQFGYPNGMRPRGVLVYEAIGDSQKLTGTMEIRGVDFQLPGGRSMPTVRFSLTRT</sequence>
<evidence type="ECO:0000313" key="2">
    <source>
        <dbReference type="EMBL" id="MCA9729793.1"/>
    </source>
</evidence>
<dbReference type="PANTHER" id="PTHR48098">
    <property type="entry name" value="ENTEROCHELIN ESTERASE-RELATED"/>
    <property type="match status" value="1"/>
</dbReference>
<evidence type="ECO:0008006" key="4">
    <source>
        <dbReference type="Google" id="ProtNLM"/>
    </source>
</evidence>
<dbReference type="InterPro" id="IPR050583">
    <property type="entry name" value="Mycobacterial_A85_antigen"/>
</dbReference>
<feature type="signal peptide" evidence="1">
    <location>
        <begin position="1"/>
        <end position="25"/>
    </location>
</feature>
<feature type="non-terminal residue" evidence="2">
    <location>
        <position position="500"/>
    </location>
</feature>
<accession>A0A956RQZ2</accession>
<name>A0A956RQZ2_UNCEI</name>
<organism evidence="2 3">
    <name type="scientific">Eiseniibacteriota bacterium</name>
    <dbReference type="NCBI Taxonomy" id="2212470"/>
    <lineage>
        <taxon>Bacteria</taxon>
        <taxon>Candidatus Eiseniibacteriota</taxon>
    </lineage>
</organism>
<reference evidence="2" key="1">
    <citation type="submission" date="2020-04" db="EMBL/GenBank/DDBJ databases">
        <authorList>
            <person name="Zhang T."/>
        </authorList>
    </citation>
    <scope>NUCLEOTIDE SEQUENCE</scope>
    <source>
        <strain evidence="2">HKST-UBA01</strain>
    </source>
</reference>
<evidence type="ECO:0000256" key="1">
    <source>
        <dbReference type="SAM" id="SignalP"/>
    </source>
</evidence>
<dbReference type="SUPFAM" id="SSF53474">
    <property type="entry name" value="alpha/beta-Hydrolases"/>
    <property type="match status" value="1"/>
</dbReference>
<evidence type="ECO:0000313" key="3">
    <source>
        <dbReference type="Proteomes" id="UP000697710"/>
    </source>
</evidence>
<proteinExistence type="predicted"/>
<dbReference type="Gene3D" id="3.40.50.1820">
    <property type="entry name" value="alpha/beta hydrolase"/>
    <property type="match status" value="1"/>
</dbReference>
<dbReference type="Pfam" id="PF00756">
    <property type="entry name" value="Esterase"/>
    <property type="match status" value="1"/>
</dbReference>
<gene>
    <name evidence="2" type="ORF">KC729_19070</name>
</gene>
<dbReference type="AlphaFoldDB" id="A0A956RQZ2"/>
<keyword evidence="1" id="KW-0732">Signal</keyword>
<dbReference type="EMBL" id="JAGQHR010000844">
    <property type="protein sequence ID" value="MCA9729793.1"/>
    <property type="molecule type" value="Genomic_DNA"/>
</dbReference>